<dbReference type="PROSITE" id="PS51819">
    <property type="entry name" value="VOC"/>
    <property type="match status" value="1"/>
</dbReference>
<dbReference type="InterPro" id="IPR004360">
    <property type="entry name" value="Glyas_Fos-R_dOase_dom"/>
</dbReference>
<evidence type="ECO:0000313" key="3">
    <source>
        <dbReference type="Proteomes" id="UP000576821"/>
    </source>
</evidence>
<keyword evidence="2" id="KW-0456">Lyase</keyword>
<dbReference type="GO" id="GO:0016829">
    <property type="term" value="F:lyase activity"/>
    <property type="evidence" value="ECO:0007669"/>
    <property type="project" value="UniProtKB-KW"/>
</dbReference>
<name>A0A846M7P2_9SPHN</name>
<dbReference type="Gene3D" id="3.10.180.10">
    <property type="entry name" value="2,3-Dihydroxybiphenyl 1,2-Dioxygenase, domain 1"/>
    <property type="match status" value="1"/>
</dbReference>
<organism evidence="2 3">
    <name type="scientific">Sphingobium vermicomposti</name>
    <dbReference type="NCBI Taxonomy" id="529005"/>
    <lineage>
        <taxon>Bacteria</taxon>
        <taxon>Pseudomonadati</taxon>
        <taxon>Pseudomonadota</taxon>
        <taxon>Alphaproteobacteria</taxon>
        <taxon>Sphingomonadales</taxon>
        <taxon>Sphingomonadaceae</taxon>
        <taxon>Sphingobium</taxon>
    </lineage>
</organism>
<feature type="domain" description="VOC" evidence="1">
    <location>
        <begin position="18"/>
        <end position="139"/>
    </location>
</feature>
<dbReference type="Pfam" id="PF00903">
    <property type="entry name" value="Glyoxalase"/>
    <property type="match status" value="1"/>
</dbReference>
<dbReference type="CDD" id="cd06587">
    <property type="entry name" value="VOC"/>
    <property type="match status" value="1"/>
</dbReference>
<evidence type="ECO:0000313" key="2">
    <source>
        <dbReference type="EMBL" id="NIJ17902.1"/>
    </source>
</evidence>
<proteinExistence type="predicted"/>
<evidence type="ECO:0000259" key="1">
    <source>
        <dbReference type="PROSITE" id="PS51819"/>
    </source>
</evidence>
<dbReference type="InterPro" id="IPR037523">
    <property type="entry name" value="VOC_core"/>
</dbReference>
<accession>A0A846M7P2</accession>
<dbReference type="EMBL" id="JAASQR010000004">
    <property type="protein sequence ID" value="NIJ17902.1"/>
    <property type="molecule type" value="Genomic_DNA"/>
</dbReference>
<dbReference type="AlphaFoldDB" id="A0A846M7P2"/>
<comment type="caution">
    <text evidence="2">The sequence shown here is derived from an EMBL/GenBank/DDBJ whole genome shotgun (WGS) entry which is preliminary data.</text>
</comment>
<reference evidence="2 3" key="1">
    <citation type="submission" date="2020-03" db="EMBL/GenBank/DDBJ databases">
        <title>Genomic Encyclopedia of Type Strains, Phase IV (KMG-IV): sequencing the most valuable type-strain genomes for metagenomic binning, comparative biology and taxonomic classification.</title>
        <authorList>
            <person name="Goeker M."/>
        </authorList>
    </citation>
    <scope>NUCLEOTIDE SEQUENCE [LARGE SCALE GENOMIC DNA]</scope>
    <source>
        <strain evidence="2 3">DSM 21299</strain>
    </source>
</reference>
<dbReference type="SUPFAM" id="SSF54593">
    <property type="entry name" value="Glyoxalase/Bleomycin resistance protein/Dihydroxybiphenyl dioxygenase"/>
    <property type="match status" value="1"/>
</dbReference>
<keyword evidence="3" id="KW-1185">Reference proteome</keyword>
<sequence length="141" mass="15598">MGLPTLIELRGKLMATPSLYYVRLIVGDPEKLAPFYSDVLGLKETHRVYEPEHVRPHFEIFMSSGDQNQLILMKYLNQPTPVPGEARVAFLVENVDAAVAAAQAGGGTVVLPAETLEKYNFRWATVADPEGHTLEVMQFGV</sequence>
<dbReference type="Proteomes" id="UP000576821">
    <property type="component" value="Unassembled WGS sequence"/>
</dbReference>
<gene>
    <name evidence="2" type="ORF">FHS54_002902</name>
</gene>
<protein>
    <submittedName>
        <fullName evidence="2">Putative enzyme related to lactoylglutathione lyase</fullName>
    </submittedName>
</protein>
<dbReference type="InterPro" id="IPR029068">
    <property type="entry name" value="Glyas_Bleomycin-R_OHBP_Dase"/>
</dbReference>